<feature type="domain" description="Myb-like" evidence="7">
    <location>
        <begin position="142"/>
        <end position="179"/>
    </location>
</feature>
<evidence type="ECO:0000256" key="4">
    <source>
        <dbReference type="ARBA" id="ARBA00023163"/>
    </source>
</evidence>
<dbReference type="SMART" id="SM00717">
    <property type="entry name" value="SANT"/>
    <property type="match status" value="1"/>
</dbReference>
<proteinExistence type="predicted"/>
<evidence type="ECO:0000313" key="12">
    <source>
        <dbReference type="Proteomes" id="UP001370490"/>
    </source>
</evidence>
<feature type="region of interest" description="Disordered" evidence="6">
    <location>
        <begin position="198"/>
        <end position="225"/>
    </location>
</feature>
<evidence type="ECO:0000259" key="7">
    <source>
        <dbReference type="PROSITE" id="PS50090"/>
    </source>
</evidence>
<comment type="caution">
    <text evidence="11">The sequence shown here is derived from an EMBL/GenBank/DDBJ whole genome shotgun (WGS) entry which is preliminary data.</text>
</comment>
<keyword evidence="4" id="KW-0804">Transcription</keyword>
<protein>
    <submittedName>
        <fullName evidence="11">SWIRM domain</fullName>
    </submittedName>
</protein>
<gene>
    <name evidence="11" type="ORF">RJ641_028709</name>
</gene>
<dbReference type="GO" id="GO:0003677">
    <property type="term" value="F:DNA binding"/>
    <property type="evidence" value="ECO:0007669"/>
    <property type="project" value="UniProtKB-KW"/>
</dbReference>
<feature type="non-terminal residue" evidence="11">
    <location>
        <position position="1"/>
    </location>
</feature>
<dbReference type="PANTHER" id="PTHR12802:SF44">
    <property type="entry name" value="SWI_SNF COMPLEX SUBUNIT SWI3B"/>
    <property type="match status" value="1"/>
</dbReference>
<dbReference type="InterPro" id="IPR017930">
    <property type="entry name" value="Myb_dom"/>
</dbReference>
<dbReference type="AlphaFoldDB" id="A0AAN8W3A3"/>
<dbReference type="CDD" id="cd00167">
    <property type="entry name" value="SANT"/>
    <property type="match status" value="1"/>
</dbReference>
<accession>A0AAN8W3A3</accession>
<dbReference type="InterPro" id="IPR009057">
    <property type="entry name" value="Homeodomain-like_sf"/>
</dbReference>
<keyword evidence="5" id="KW-0539">Nucleus</keyword>
<name>A0AAN8W3A3_9MAGN</name>
<sequence length="367" mass="41610">WFSWDRIHDCKVRFLSEFFDSRSPSKNPRVYVYYRNSIIRRFRERFSQNPSAKIIFTEARKTLVGDVGSIRRVFDVLEAWGLIKHAAPARFCTGCKSVCTIACFARDKYDWTLCGRCYVHGNYQVGLNSTDFRRVEISEEIKSDWTEKETLHLLEAVLLYGDDWRKVAEHVGSRSEKECFMGTPGSMGLENKLTCTNGQKRTKSGLESTDSASPMKRPHLTPLADTSNPIMAQAESLSALVGVEVAEAASQAAVAALSELDFNASKERSVSVTNRSHVMCDDNPSVSTSGFIEAEAQIEKEESDVERAISSIVVVQMKEIVDKIVHFEELELVTEKEWQRLEQMKNLYFFLSALSCISQERKPRGKN</sequence>
<dbReference type="PROSITE" id="PS51294">
    <property type="entry name" value="HTH_MYB"/>
    <property type="match status" value="1"/>
</dbReference>
<evidence type="ECO:0000256" key="6">
    <source>
        <dbReference type="SAM" id="MobiDB-lite"/>
    </source>
</evidence>
<feature type="domain" description="HTH myb-type" evidence="10">
    <location>
        <begin position="142"/>
        <end position="179"/>
    </location>
</feature>
<evidence type="ECO:0000259" key="8">
    <source>
        <dbReference type="PROSITE" id="PS50934"/>
    </source>
</evidence>
<evidence type="ECO:0000256" key="5">
    <source>
        <dbReference type="ARBA" id="ARBA00023242"/>
    </source>
</evidence>
<evidence type="ECO:0000256" key="2">
    <source>
        <dbReference type="ARBA" id="ARBA00023015"/>
    </source>
</evidence>
<dbReference type="InterPro" id="IPR036388">
    <property type="entry name" value="WH-like_DNA-bd_sf"/>
</dbReference>
<feature type="domain" description="SANT" evidence="9">
    <location>
        <begin position="140"/>
        <end position="179"/>
    </location>
</feature>
<evidence type="ECO:0000259" key="9">
    <source>
        <dbReference type="PROSITE" id="PS51293"/>
    </source>
</evidence>
<dbReference type="Gene3D" id="1.10.10.10">
    <property type="entry name" value="Winged helix-like DNA-binding domain superfamily/Winged helix DNA-binding domain"/>
    <property type="match status" value="1"/>
</dbReference>
<comment type="subcellular location">
    <subcellularLocation>
        <location evidence="1">Nucleus</location>
    </subcellularLocation>
</comment>
<feature type="compositionally biased region" description="Polar residues" evidence="6">
    <location>
        <begin position="198"/>
        <end position="212"/>
    </location>
</feature>
<keyword evidence="3" id="KW-0238">DNA-binding</keyword>
<dbReference type="PANTHER" id="PTHR12802">
    <property type="entry name" value="SWI/SNF COMPLEX-RELATED"/>
    <property type="match status" value="1"/>
</dbReference>
<reference evidence="11 12" key="1">
    <citation type="submission" date="2023-12" db="EMBL/GenBank/DDBJ databases">
        <title>A high-quality genome assembly for Dillenia turbinata (Dilleniales).</title>
        <authorList>
            <person name="Chanderbali A."/>
        </authorList>
    </citation>
    <scope>NUCLEOTIDE SEQUENCE [LARGE SCALE GENOMIC DNA]</scope>
    <source>
        <strain evidence="11">LSX21</strain>
        <tissue evidence="11">Leaf</tissue>
    </source>
</reference>
<evidence type="ECO:0000259" key="10">
    <source>
        <dbReference type="PROSITE" id="PS51294"/>
    </source>
</evidence>
<dbReference type="InterPro" id="IPR017884">
    <property type="entry name" value="SANT_dom"/>
</dbReference>
<dbReference type="PROSITE" id="PS50090">
    <property type="entry name" value="MYB_LIKE"/>
    <property type="match status" value="1"/>
</dbReference>
<dbReference type="InterPro" id="IPR001005">
    <property type="entry name" value="SANT/Myb"/>
</dbReference>
<dbReference type="PROSITE" id="PS50934">
    <property type="entry name" value="SWIRM"/>
    <property type="match status" value="1"/>
</dbReference>
<keyword evidence="2" id="KW-0805">Transcription regulation</keyword>
<dbReference type="Gene3D" id="1.10.10.60">
    <property type="entry name" value="Homeodomain-like"/>
    <property type="match status" value="1"/>
</dbReference>
<feature type="non-terminal residue" evidence="11">
    <location>
        <position position="367"/>
    </location>
</feature>
<evidence type="ECO:0000256" key="1">
    <source>
        <dbReference type="ARBA" id="ARBA00004123"/>
    </source>
</evidence>
<feature type="domain" description="SWIRM" evidence="8">
    <location>
        <begin position="1"/>
        <end position="94"/>
    </location>
</feature>
<organism evidence="11 12">
    <name type="scientific">Dillenia turbinata</name>
    <dbReference type="NCBI Taxonomy" id="194707"/>
    <lineage>
        <taxon>Eukaryota</taxon>
        <taxon>Viridiplantae</taxon>
        <taxon>Streptophyta</taxon>
        <taxon>Embryophyta</taxon>
        <taxon>Tracheophyta</taxon>
        <taxon>Spermatophyta</taxon>
        <taxon>Magnoliopsida</taxon>
        <taxon>eudicotyledons</taxon>
        <taxon>Gunneridae</taxon>
        <taxon>Pentapetalae</taxon>
        <taxon>Dilleniales</taxon>
        <taxon>Dilleniaceae</taxon>
        <taxon>Dillenia</taxon>
    </lineage>
</organism>
<dbReference type="GO" id="GO:0005634">
    <property type="term" value="C:nucleus"/>
    <property type="evidence" value="ECO:0007669"/>
    <property type="project" value="UniProtKB-SubCell"/>
</dbReference>
<dbReference type="Pfam" id="PF00249">
    <property type="entry name" value="Myb_DNA-binding"/>
    <property type="match status" value="1"/>
</dbReference>
<dbReference type="EMBL" id="JBAMMX010000005">
    <property type="protein sequence ID" value="KAK6939178.1"/>
    <property type="molecule type" value="Genomic_DNA"/>
</dbReference>
<keyword evidence="12" id="KW-1185">Reference proteome</keyword>
<evidence type="ECO:0000256" key="3">
    <source>
        <dbReference type="ARBA" id="ARBA00023125"/>
    </source>
</evidence>
<evidence type="ECO:0000313" key="11">
    <source>
        <dbReference type="EMBL" id="KAK6939178.1"/>
    </source>
</evidence>
<dbReference type="Pfam" id="PF04433">
    <property type="entry name" value="SWIRM"/>
    <property type="match status" value="1"/>
</dbReference>
<dbReference type="InterPro" id="IPR007526">
    <property type="entry name" value="SWIRM"/>
</dbReference>
<dbReference type="Proteomes" id="UP001370490">
    <property type="component" value="Unassembled WGS sequence"/>
</dbReference>
<dbReference type="PROSITE" id="PS51293">
    <property type="entry name" value="SANT"/>
    <property type="match status" value="1"/>
</dbReference>
<dbReference type="SUPFAM" id="SSF46689">
    <property type="entry name" value="Homeodomain-like"/>
    <property type="match status" value="2"/>
</dbReference>